<name>A0A6H9YUM3_9ACTN</name>
<dbReference type="AlphaFoldDB" id="A0A6H9YUM3"/>
<dbReference type="Proteomes" id="UP000468735">
    <property type="component" value="Unassembled WGS sequence"/>
</dbReference>
<evidence type="ECO:0000313" key="2">
    <source>
        <dbReference type="EMBL" id="KAB2347366.1"/>
    </source>
</evidence>
<feature type="transmembrane region" description="Helical" evidence="1">
    <location>
        <begin position="61"/>
        <end position="78"/>
    </location>
</feature>
<reference evidence="2 3" key="1">
    <citation type="submission" date="2019-09" db="EMBL/GenBank/DDBJ databases">
        <title>Actinomadura physcomitrii sp. nov., a novel actinomycete isolated from moss [Physcomitrium sphaericum (Ludw) Fuernr].</title>
        <authorList>
            <person name="Zhuang X."/>
            <person name="Liu C."/>
        </authorList>
    </citation>
    <scope>NUCLEOTIDE SEQUENCE [LARGE SCALE GENOMIC DNA]</scope>
    <source>
        <strain evidence="2 3">HMC1</strain>
    </source>
</reference>
<organism evidence="2 3">
    <name type="scientific">Actinomadura rudentiformis</name>
    <dbReference type="NCBI Taxonomy" id="359158"/>
    <lineage>
        <taxon>Bacteria</taxon>
        <taxon>Bacillati</taxon>
        <taxon>Actinomycetota</taxon>
        <taxon>Actinomycetes</taxon>
        <taxon>Streptosporangiales</taxon>
        <taxon>Thermomonosporaceae</taxon>
        <taxon>Actinomadura</taxon>
    </lineage>
</organism>
<accession>A0A6H9YUM3</accession>
<feature type="transmembrane region" description="Helical" evidence="1">
    <location>
        <begin position="9"/>
        <end position="29"/>
    </location>
</feature>
<proteinExistence type="predicted"/>
<feature type="transmembrane region" description="Helical" evidence="1">
    <location>
        <begin position="35"/>
        <end position="54"/>
    </location>
</feature>
<keyword evidence="3" id="KW-1185">Reference proteome</keyword>
<dbReference type="EMBL" id="WBMT01000009">
    <property type="protein sequence ID" value="KAB2347366.1"/>
    <property type="molecule type" value="Genomic_DNA"/>
</dbReference>
<dbReference type="OrthoDB" id="3480304at2"/>
<protein>
    <submittedName>
        <fullName evidence="2">Uncharacterized protein</fullName>
    </submittedName>
</protein>
<gene>
    <name evidence="2" type="ORF">F8566_20350</name>
</gene>
<evidence type="ECO:0000313" key="3">
    <source>
        <dbReference type="Proteomes" id="UP000468735"/>
    </source>
</evidence>
<keyword evidence="1" id="KW-1133">Transmembrane helix</keyword>
<keyword evidence="1" id="KW-0812">Transmembrane</keyword>
<keyword evidence="1" id="KW-0472">Membrane</keyword>
<evidence type="ECO:0000256" key="1">
    <source>
        <dbReference type="SAM" id="Phobius"/>
    </source>
</evidence>
<comment type="caution">
    <text evidence="2">The sequence shown here is derived from an EMBL/GenBank/DDBJ whole genome shotgun (WGS) entry which is preliminary data.</text>
</comment>
<sequence length="127" mass="13007">MKILGRDPATILAFVSAGIQMLVAFGLDWDNDQTAAVNAAVAALLGVVTAFFVARDQFLPAIVGFTQAILTCGLAFGLNWSADQVAMVMAFVAAAVGLFGVRPQVDAVVTADGARVSKVTPIGPPGT</sequence>
<dbReference type="RefSeq" id="WP_151562135.1">
    <property type="nucleotide sequence ID" value="NZ_WBMT01000009.1"/>
</dbReference>